<evidence type="ECO:0000256" key="2">
    <source>
        <dbReference type="ARBA" id="ARBA00004555"/>
    </source>
</evidence>
<keyword evidence="16" id="KW-0511">Multifunctional enzyme</keyword>
<proteinExistence type="inferred from homology"/>
<dbReference type="Pfam" id="PF07837">
    <property type="entry name" value="FTCD_N"/>
    <property type="match status" value="1"/>
</dbReference>
<dbReference type="SMART" id="SM01222">
    <property type="entry name" value="FTCD_N"/>
    <property type="match status" value="1"/>
</dbReference>
<dbReference type="Pfam" id="PF04961">
    <property type="entry name" value="FTCD_C"/>
    <property type="match status" value="1"/>
</dbReference>
<dbReference type="InterPro" id="IPR036178">
    <property type="entry name" value="Formintransfe-cycloase-like_sf"/>
</dbReference>
<comment type="function">
    <text evidence="17">Folate-dependent enzyme, that displays both transferase and deaminase activity. Serves to channel one-carbon units from formiminoglutamate to the folate pool.</text>
</comment>
<gene>
    <name evidence="22" type="ORF">SAMN05216283_11331</name>
</gene>
<dbReference type="GO" id="GO:0019557">
    <property type="term" value="P:L-histidine catabolic process to glutamate and formate"/>
    <property type="evidence" value="ECO:0007669"/>
    <property type="project" value="UniProtKB-UniPathway"/>
</dbReference>
<dbReference type="SUPFAM" id="SSF101262">
    <property type="entry name" value="Methenyltetrahydrofolate cyclohydrolase-like"/>
    <property type="match status" value="1"/>
</dbReference>
<dbReference type="InterPro" id="IPR012886">
    <property type="entry name" value="Formiminotransferase_N"/>
</dbReference>
<dbReference type="Gene3D" id="3.30.990.10">
    <property type="entry name" value="Formiminotransferase, N-terminal subdomain"/>
    <property type="match status" value="1"/>
</dbReference>
<reference evidence="22 23" key="1">
    <citation type="submission" date="2016-10" db="EMBL/GenBank/DDBJ databases">
        <authorList>
            <person name="de Groot N.N."/>
        </authorList>
    </citation>
    <scope>NUCLEOTIDE SEQUENCE [LARGE SCALE GENOMIC DNA]</scope>
    <source>
        <strain evidence="22 23">CGMCC 1.9156</strain>
    </source>
</reference>
<keyword evidence="13" id="KW-0333">Golgi apparatus</keyword>
<name>A0A1I2KSE5_9BACT</name>
<comment type="similarity">
    <text evidence="4">In the N-terminal section; belongs to the formiminotransferase family.</text>
</comment>
<evidence type="ECO:0000256" key="16">
    <source>
        <dbReference type="ARBA" id="ARBA00023268"/>
    </source>
</evidence>
<comment type="similarity">
    <text evidence="5">In the C-terminal section; belongs to the cyclodeaminase/cyclohydrolase family.</text>
</comment>
<dbReference type="InterPro" id="IPR004227">
    <property type="entry name" value="Formiminotransferase_cat"/>
</dbReference>
<dbReference type="UniPathway" id="UPA00379">
    <property type="reaction ID" value="UER00555"/>
</dbReference>
<evidence type="ECO:0000256" key="9">
    <source>
        <dbReference type="ARBA" id="ARBA00022490"/>
    </source>
</evidence>
<evidence type="ECO:0000259" key="21">
    <source>
        <dbReference type="SMART" id="SM01222"/>
    </source>
</evidence>
<dbReference type="SMART" id="SM01221">
    <property type="entry name" value="FTCD"/>
    <property type="match status" value="1"/>
</dbReference>
<evidence type="ECO:0000256" key="11">
    <source>
        <dbReference type="ARBA" id="ARBA00022808"/>
    </source>
</evidence>
<keyword evidence="9" id="KW-0963">Cytoplasm</keyword>
<keyword evidence="15" id="KW-0456">Lyase</keyword>
<dbReference type="GO" id="GO:0030409">
    <property type="term" value="F:glutamate formimidoyltransferase activity"/>
    <property type="evidence" value="ECO:0007669"/>
    <property type="project" value="UniProtKB-EC"/>
</dbReference>
<feature type="domain" description="Formiminotransferase N-terminal subdomain" evidence="21">
    <location>
        <begin position="3"/>
        <end position="180"/>
    </location>
</feature>
<dbReference type="NCBIfam" id="TIGR02024">
    <property type="entry name" value="FtcD"/>
    <property type="match status" value="1"/>
</dbReference>
<dbReference type="GO" id="GO:0030412">
    <property type="term" value="F:formimidoyltetrahydrofolate cyclodeaminase activity"/>
    <property type="evidence" value="ECO:0007669"/>
    <property type="project" value="UniProtKB-EC"/>
</dbReference>
<evidence type="ECO:0000256" key="3">
    <source>
        <dbReference type="ARBA" id="ARBA00005082"/>
    </source>
</evidence>
<dbReference type="EC" id="2.1.2.5" evidence="6"/>
<evidence type="ECO:0000313" key="23">
    <source>
        <dbReference type="Proteomes" id="UP000198964"/>
    </source>
</evidence>
<evidence type="ECO:0000259" key="20">
    <source>
        <dbReference type="SMART" id="SM01221"/>
    </source>
</evidence>
<dbReference type="InterPro" id="IPR037070">
    <property type="entry name" value="Formiminotransferase_C_sf"/>
</dbReference>
<evidence type="ECO:0000256" key="12">
    <source>
        <dbReference type="ARBA" id="ARBA00022954"/>
    </source>
</evidence>
<comment type="subcellular location">
    <subcellularLocation>
        <location evidence="1">Cytoplasm</location>
        <location evidence="1">Cytoskeleton</location>
        <location evidence="1">Microtubule organizing center</location>
        <location evidence="1">Centrosome</location>
        <location evidence="1">Centriole</location>
    </subcellularLocation>
    <subcellularLocation>
        <location evidence="2">Golgi apparatus</location>
    </subcellularLocation>
</comment>
<dbReference type="InterPro" id="IPR037064">
    <property type="entry name" value="Formiminotransferase_N_sf"/>
</dbReference>
<evidence type="ECO:0000256" key="19">
    <source>
        <dbReference type="ARBA" id="ARBA00030029"/>
    </source>
</evidence>
<evidence type="ECO:0000256" key="8">
    <source>
        <dbReference type="ARBA" id="ARBA00017787"/>
    </source>
</evidence>
<evidence type="ECO:0000256" key="5">
    <source>
        <dbReference type="ARBA" id="ARBA00010825"/>
    </source>
</evidence>
<dbReference type="FunFam" id="3.30.990.10:FF:000001">
    <property type="entry name" value="Formimidoyltransferase cyclodeaminase"/>
    <property type="match status" value="1"/>
</dbReference>
<protein>
    <recommendedName>
        <fullName evidence="8">Formimidoyltransferase-cyclodeaminase</fullName>
        <ecNumber evidence="6">2.1.2.5</ecNumber>
        <ecNumber evidence="7">4.3.1.4</ecNumber>
    </recommendedName>
    <alternativeName>
        <fullName evidence="19">Formiminotransferase-cyclodeaminase</fullName>
    </alternativeName>
</protein>
<dbReference type="InterPro" id="IPR022384">
    <property type="entry name" value="FormiminoTrfase_cat_dom_sf"/>
</dbReference>
<evidence type="ECO:0000256" key="18">
    <source>
        <dbReference type="ARBA" id="ARBA00025915"/>
    </source>
</evidence>
<dbReference type="PANTHER" id="PTHR12234">
    <property type="entry name" value="FORMIMINOTRANSFERASE-CYCLODEAMINASE"/>
    <property type="match status" value="1"/>
</dbReference>
<dbReference type="SUPFAM" id="SSF55116">
    <property type="entry name" value="Formiminotransferase domain of formiminotransferase-cyclodeaminase"/>
    <property type="match status" value="2"/>
</dbReference>
<keyword evidence="10 22" id="KW-0808">Transferase</keyword>
<dbReference type="EC" id="4.3.1.4" evidence="7"/>
<evidence type="ECO:0000256" key="7">
    <source>
        <dbReference type="ARBA" id="ARBA00012998"/>
    </source>
</evidence>
<evidence type="ECO:0000313" key="22">
    <source>
        <dbReference type="EMBL" id="SFF69268.1"/>
    </source>
</evidence>
<evidence type="ECO:0000256" key="1">
    <source>
        <dbReference type="ARBA" id="ARBA00004114"/>
    </source>
</evidence>
<comment type="subunit">
    <text evidence="18">Homooctamer, including four polyglutamate binding sites. The subunits are arranged as a tetramer of dimers, and form a planar ring-shaped structure.</text>
</comment>
<dbReference type="Pfam" id="PF02971">
    <property type="entry name" value="FTCD"/>
    <property type="match status" value="1"/>
</dbReference>
<dbReference type="InterPro" id="IPR007044">
    <property type="entry name" value="Cyclodeamin/CycHdrlase"/>
</dbReference>
<evidence type="ECO:0000256" key="15">
    <source>
        <dbReference type="ARBA" id="ARBA00023239"/>
    </source>
</evidence>
<dbReference type="PANTHER" id="PTHR12234:SF0">
    <property type="entry name" value="FORMIMIDOYLTRANSFERASE-CYCLODEAMINASE"/>
    <property type="match status" value="1"/>
</dbReference>
<keyword evidence="12" id="KW-0290">Folate-binding</keyword>
<dbReference type="InterPro" id="IPR051623">
    <property type="entry name" value="FTCD"/>
</dbReference>
<keyword evidence="11" id="KW-0369">Histidine metabolism</keyword>
<dbReference type="Proteomes" id="UP000198964">
    <property type="component" value="Unassembled WGS sequence"/>
</dbReference>
<evidence type="ECO:0000256" key="13">
    <source>
        <dbReference type="ARBA" id="ARBA00023034"/>
    </source>
</evidence>
<evidence type="ECO:0000256" key="6">
    <source>
        <dbReference type="ARBA" id="ARBA00012252"/>
    </source>
</evidence>
<dbReference type="STRING" id="655355.SAMN05216283_11331"/>
<keyword evidence="14" id="KW-0206">Cytoskeleton</keyword>
<evidence type="ECO:0000256" key="10">
    <source>
        <dbReference type="ARBA" id="ARBA00022679"/>
    </source>
</evidence>
<sequence>MSQLIECVPNFSEGRNPAIIKQITDAIESVEKVKLLNVDPGHATNRTVVTFVGEPADVIEAAFRGVKKASELIDMSKHHGEHPRFGATDVCPLVPIAGISMEETVKYAHQLAQRIGEELEIPVYCYEFAAQKKERQSLAYCRSGEYEGLPDKLKDPEWKPDFGPAKMNVRAGATAVSARNFLIAYNVNLNTTSTRRANAVAFDVREAGRVKREGNPVTGKIVTDEKGEPVRIPGTLKKVRAIGWYIEEYGVAQISMNLTDITITPVHIAFDEVAKSAASRGLRVTGSELVGLIPLEAMLEAGRYFLRKQERSTGIADEEIIKIAIKSMGLDELGAFNPRERIIEYMLEDESSAPLNAMSLKEFANETASESPAPGGGSISAYLGSLGAALGGMVANLSAHKRGWDHRWEEFSGWAEKAKVSQNKLLKLVDEDTNAFNQIMAAFGLPKSSPEEKATRSQAIQDATLNAIQTPLEVMRTAFQSMEAIEAMAAIGNPNSVSDAGVAALCAKTAVHGAYLNVLINLDGFKDQEKAAELKHEATELLFQAESKEQAILKQVMEKINGN</sequence>
<dbReference type="GO" id="GO:0005542">
    <property type="term" value="F:folic acid binding"/>
    <property type="evidence" value="ECO:0007669"/>
    <property type="project" value="UniProtKB-KW"/>
</dbReference>
<dbReference type="Gene3D" id="1.20.120.680">
    <property type="entry name" value="Formiminotetrahydrofolate cyclodeaminase monomer, up-and-down helical bundle"/>
    <property type="match status" value="1"/>
</dbReference>
<evidence type="ECO:0000256" key="4">
    <source>
        <dbReference type="ARBA" id="ARBA00008297"/>
    </source>
</evidence>
<dbReference type="InterPro" id="IPR013802">
    <property type="entry name" value="Formiminotransferase_C"/>
</dbReference>
<keyword evidence="23" id="KW-1185">Reference proteome</keyword>
<dbReference type="Gene3D" id="3.30.70.670">
    <property type="entry name" value="Formiminotransferase, C-terminal subdomain"/>
    <property type="match status" value="1"/>
</dbReference>
<dbReference type="GO" id="GO:0019556">
    <property type="term" value="P:L-histidine catabolic process to glutamate and formamide"/>
    <property type="evidence" value="ECO:0007669"/>
    <property type="project" value="UniProtKB-UniPathway"/>
</dbReference>
<dbReference type="EMBL" id="FONW01000013">
    <property type="protein sequence ID" value="SFF69268.1"/>
    <property type="molecule type" value="Genomic_DNA"/>
</dbReference>
<feature type="domain" description="Formiminotransferase C-terminal subdomain" evidence="20">
    <location>
        <begin position="181"/>
        <end position="346"/>
    </location>
</feature>
<accession>A0A1I2KSE5</accession>
<evidence type="ECO:0000256" key="17">
    <source>
        <dbReference type="ARBA" id="ARBA00025506"/>
    </source>
</evidence>
<dbReference type="RefSeq" id="WP_093921289.1">
    <property type="nucleotide sequence ID" value="NZ_FONW01000013.1"/>
</dbReference>
<dbReference type="GO" id="GO:0005814">
    <property type="term" value="C:centriole"/>
    <property type="evidence" value="ECO:0007669"/>
    <property type="project" value="UniProtKB-SubCell"/>
</dbReference>
<evidence type="ECO:0000256" key="14">
    <source>
        <dbReference type="ARBA" id="ARBA00023212"/>
    </source>
</evidence>
<organism evidence="22 23">
    <name type="scientific">Sunxiuqinia elliptica</name>
    <dbReference type="NCBI Taxonomy" id="655355"/>
    <lineage>
        <taxon>Bacteria</taxon>
        <taxon>Pseudomonadati</taxon>
        <taxon>Bacteroidota</taxon>
        <taxon>Bacteroidia</taxon>
        <taxon>Marinilabiliales</taxon>
        <taxon>Prolixibacteraceae</taxon>
        <taxon>Sunxiuqinia</taxon>
    </lineage>
</organism>
<comment type="pathway">
    <text evidence="3">Amino-acid degradation; L-histidine degradation into L-glutamate; L-glutamate from N-formimidoyl-L-glutamate (transferase route): step 1/1.</text>
</comment>
<dbReference type="AlphaFoldDB" id="A0A1I2KSE5"/>